<feature type="signal peptide" evidence="1">
    <location>
        <begin position="1"/>
        <end position="18"/>
    </location>
</feature>
<gene>
    <name evidence="2" type="ORF">BpHYR1_018397</name>
</gene>
<dbReference type="EMBL" id="REGN01012852">
    <property type="protein sequence ID" value="RMZ94715.1"/>
    <property type="molecule type" value="Genomic_DNA"/>
</dbReference>
<proteinExistence type="predicted"/>
<organism evidence="2 3">
    <name type="scientific">Brachionus plicatilis</name>
    <name type="common">Marine rotifer</name>
    <name type="synonym">Brachionus muelleri</name>
    <dbReference type="NCBI Taxonomy" id="10195"/>
    <lineage>
        <taxon>Eukaryota</taxon>
        <taxon>Metazoa</taxon>
        <taxon>Spiralia</taxon>
        <taxon>Gnathifera</taxon>
        <taxon>Rotifera</taxon>
        <taxon>Eurotatoria</taxon>
        <taxon>Monogononta</taxon>
        <taxon>Pseudotrocha</taxon>
        <taxon>Ploima</taxon>
        <taxon>Brachionidae</taxon>
        <taxon>Brachionus</taxon>
    </lineage>
</organism>
<sequence>MSLGLLRIEFFLLICSESDLFKSHKKDAKSEIQRVEKRLSSRRKKKKETRITFLAFNLIRNELSFGRYKKKGQVSSTVKDVADRLFLTIKGWKSLPLSVVETNTLNKFGLNSLKYMLDFKGFIDKR</sequence>
<reference evidence="2 3" key="1">
    <citation type="journal article" date="2018" name="Sci. Rep.">
        <title>Genomic signatures of local adaptation to the degree of environmental predictability in rotifers.</title>
        <authorList>
            <person name="Franch-Gras L."/>
            <person name="Hahn C."/>
            <person name="Garcia-Roger E.M."/>
            <person name="Carmona M.J."/>
            <person name="Serra M."/>
            <person name="Gomez A."/>
        </authorList>
    </citation>
    <scope>NUCLEOTIDE SEQUENCE [LARGE SCALE GENOMIC DNA]</scope>
    <source>
        <strain evidence="2">HYR1</strain>
    </source>
</reference>
<dbReference type="Proteomes" id="UP000276133">
    <property type="component" value="Unassembled WGS sequence"/>
</dbReference>
<dbReference type="AlphaFoldDB" id="A0A3M7P6M3"/>
<keyword evidence="1" id="KW-0732">Signal</keyword>
<evidence type="ECO:0008006" key="4">
    <source>
        <dbReference type="Google" id="ProtNLM"/>
    </source>
</evidence>
<accession>A0A3M7P6M3</accession>
<name>A0A3M7P6M3_BRAPC</name>
<feature type="chain" id="PRO_5018004497" description="RNA-directed DNA polymerase from mobile element jockey-like" evidence="1">
    <location>
        <begin position="19"/>
        <end position="126"/>
    </location>
</feature>
<keyword evidence="3" id="KW-1185">Reference proteome</keyword>
<comment type="caution">
    <text evidence="2">The sequence shown here is derived from an EMBL/GenBank/DDBJ whole genome shotgun (WGS) entry which is preliminary data.</text>
</comment>
<evidence type="ECO:0000256" key="1">
    <source>
        <dbReference type="SAM" id="SignalP"/>
    </source>
</evidence>
<evidence type="ECO:0000313" key="2">
    <source>
        <dbReference type="EMBL" id="RMZ94715.1"/>
    </source>
</evidence>
<evidence type="ECO:0000313" key="3">
    <source>
        <dbReference type="Proteomes" id="UP000276133"/>
    </source>
</evidence>
<protein>
    <recommendedName>
        <fullName evidence="4">RNA-directed DNA polymerase from mobile element jockey-like</fullName>
    </recommendedName>
</protein>